<evidence type="ECO:0000259" key="3">
    <source>
        <dbReference type="Pfam" id="PF00005"/>
    </source>
</evidence>
<dbReference type="Pfam" id="PF00005">
    <property type="entry name" value="ABC_tran"/>
    <property type="match status" value="1"/>
</dbReference>
<name>A0A0L7KPF7_OPEBR</name>
<evidence type="ECO:0000313" key="5">
    <source>
        <dbReference type="Proteomes" id="UP000037510"/>
    </source>
</evidence>
<gene>
    <name evidence="4" type="ORF">OBRU01_21481</name>
</gene>
<keyword evidence="1" id="KW-0677">Repeat</keyword>
<reference evidence="4 5" key="1">
    <citation type="journal article" date="2015" name="Genome Biol. Evol.">
        <title>The genome of winter moth (Operophtera brumata) provides a genomic perspective on sexual dimorphism and phenology.</title>
        <authorList>
            <person name="Derks M.F."/>
            <person name="Smit S."/>
            <person name="Salis L."/>
            <person name="Schijlen E."/>
            <person name="Bossers A."/>
            <person name="Mateman C."/>
            <person name="Pijl A.S."/>
            <person name="de Ridder D."/>
            <person name="Groenen M.A."/>
            <person name="Visser M.E."/>
            <person name="Megens H.J."/>
        </authorList>
    </citation>
    <scope>NUCLEOTIDE SEQUENCE [LARGE SCALE GENOMIC DNA]</scope>
    <source>
        <strain evidence="4">WM2013NL</strain>
        <tissue evidence="4">Head and thorax</tissue>
    </source>
</reference>
<dbReference type="Proteomes" id="UP000037510">
    <property type="component" value="Unassembled WGS sequence"/>
</dbReference>
<sequence>MAALENAVDIKVENFSIAAKGKDLFLNANLLIASGRRYGLVGPNGHGKTTLLRHLASRAFPLPPHIDILVCEQEEKKQKEALTRKQEKNKSKSQQVDTEGAAPTTLLQRPKEPVIAMMLS</sequence>
<accession>A0A0L7KPF7</accession>
<dbReference type="GO" id="GO:0016887">
    <property type="term" value="F:ATP hydrolysis activity"/>
    <property type="evidence" value="ECO:0007669"/>
    <property type="project" value="InterPro"/>
</dbReference>
<keyword evidence="4" id="KW-0547">Nucleotide-binding</keyword>
<feature type="domain" description="ABC transporter" evidence="3">
    <location>
        <begin position="27"/>
        <end position="69"/>
    </location>
</feature>
<feature type="region of interest" description="Disordered" evidence="2">
    <location>
        <begin position="77"/>
        <end position="112"/>
    </location>
</feature>
<dbReference type="SUPFAM" id="SSF52540">
    <property type="entry name" value="P-loop containing nucleoside triphosphate hydrolases"/>
    <property type="match status" value="1"/>
</dbReference>
<dbReference type="PANTHER" id="PTHR19211">
    <property type="entry name" value="ATP-BINDING TRANSPORT PROTEIN-RELATED"/>
    <property type="match status" value="1"/>
</dbReference>
<comment type="caution">
    <text evidence="4">The sequence shown here is derived from an EMBL/GenBank/DDBJ whole genome shotgun (WGS) entry which is preliminary data.</text>
</comment>
<dbReference type="GO" id="GO:0005524">
    <property type="term" value="F:ATP binding"/>
    <property type="evidence" value="ECO:0007669"/>
    <property type="project" value="UniProtKB-KW"/>
</dbReference>
<dbReference type="PANTHER" id="PTHR19211:SF14">
    <property type="entry name" value="ATP-BINDING CASSETTE SUB-FAMILY F MEMBER 1"/>
    <property type="match status" value="1"/>
</dbReference>
<proteinExistence type="predicted"/>
<evidence type="ECO:0000256" key="2">
    <source>
        <dbReference type="SAM" id="MobiDB-lite"/>
    </source>
</evidence>
<keyword evidence="5" id="KW-1185">Reference proteome</keyword>
<dbReference type="EMBL" id="JTDY01007505">
    <property type="protein sequence ID" value="KOB65152.1"/>
    <property type="molecule type" value="Genomic_DNA"/>
</dbReference>
<dbReference type="Gene3D" id="3.40.50.300">
    <property type="entry name" value="P-loop containing nucleotide triphosphate hydrolases"/>
    <property type="match status" value="1"/>
</dbReference>
<protein>
    <submittedName>
        <fullName evidence="4">ATP-binding cassette sub-family F member 1</fullName>
    </submittedName>
</protein>
<evidence type="ECO:0000256" key="1">
    <source>
        <dbReference type="ARBA" id="ARBA00022737"/>
    </source>
</evidence>
<feature type="compositionally biased region" description="Basic and acidic residues" evidence="2">
    <location>
        <begin position="77"/>
        <end position="90"/>
    </location>
</feature>
<organism evidence="4 5">
    <name type="scientific">Operophtera brumata</name>
    <name type="common">Winter moth</name>
    <name type="synonym">Phalaena brumata</name>
    <dbReference type="NCBI Taxonomy" id="104452"/>
    <lineage>
        <taxon>Eukaryota</taxon>
        <taxon>Metazoa</taxon>
        <taxon>Ecdysozoa</taxon>
        <taxon>Arthropoda</taxon>
        <taxon>Hexapoda</taxon>
        <taxon>Insecta</taxon>
        <taxon>Pterygota</taxon>
        <taxon>Neoptera</taxon>
        <taxon>Endopterygota</taxon>
        <taxon>Lepidoptera</taxon>
        <taxon>Glossata</taxon>
        <taxon>Ditrysia</taxon>
        <taxon>Geometroidea</taxon>
        <taxon>Geometridae</taxon>
        <taxon>Larentiinae</taxon>
        <taxon>Operophtera</taxon>
    </lineage>
</organism>
<dbReference type="InterPro" id="IPR003439">
    <property type="entry name" value="ABC_transporter-like_ATP-bd"/>
</dbReference>
<dbReference type="AlphaFoldDB" id="A0A0L7KPF7"/>
<dbReference type="InterPro" id="IPR050611">
    <property type="entry name" value="ABCF"/>
</dbReference>
<keyword evidence="4" id="KW-0067">ATP-binding</keyword>
<evidence type="ECO:0000313" key="4">
    <source>
        <dbReference type="EMBL" id="KOB65152.1"/>
    </source>
</evidence>
<dbReference type="STRING" id="104452.A0A0L7KPF7"/>
<dbReference type="InterPro" id="IPR027417">
    <property type="entry name" value="P-loop_NTPase"/>
</dbReference>